<dbReference type="Proteomes" id="UP001230426">
    <property type="component" value="Unassembled WGS sequence"/>
</dbReference>
<dbReference type="EMBL" id="JAUSRB010000002">
    <property type="protein sequence ID" value="MDP9868165.1"/>
    <property type="molecule type" value="Genomic_DNA"/>
</dbReference>
<reference evidence="1 2" key="1">
    <citation type="submission" date="2023-07" db="EMBL/GenBank/DDBJ databases">
        <title>Sequencing the genomes of 1000 actinobacteria strains.</title>
        <authorList>
            <person name="Klenk H.-P."/>
        </authorList>
    </citation>
    <scope>NUCLEOTIDE SEQUENCE [LARGE SCALE GENOMIC DNA]</scope>
    <source>
        <strain evidence="1 2">DSM 44109</strain>
    </source>
</reference>
<gene>
    <name evidence="1" type="ORF">J2S55_007431</name>
</gene>
<protein>
    <submittedName>
        <fullName evidence="1">Uncharacterized protein</fullName>
    </submittedName>
</protein>
<accession>A0ABT9RIJ0</accession>
<keyword evidence="2" id="KW-1185">Reference proteome</keyword>
<comment type="caution">
    <text evidence="1">The sequence shown here is derived from an EMBL/GenBank/DDBJ whole genome shotgun (WGS) entry which is preliminary data.</text>
</comment>
<evidence type="ECO:0000313" key="1">
    <source>
        <dbReference type="EMBL" id="MDP9868165.1"/>
    </source>
</evidence>
<proteinExistence type="predicted"/>
<evidence type="ECO:0000313" key="2">
    <source>
        <dbReference type="Proteomes" id="UP001230426"/>
    </source>
</evidence>
<organism evidence="1 2">
    <name type="scientific">Streptosporangium brasiliense</name>
    <dbReference type="NCBI Taxonomy" id="47480"/>
    <lineage>
        <taxon>Bacteria</taxon>
        <taxon>Bacillati</taxon>
        <taxon>Actinomycetota</taxon>
        <taxon>Actinomycetes</taxon>
        <taxon>Streptosporangiales</taxon>
        <taxon>Streptosporangiaceae</taxon>
        <taxon>Streptosporangium</taxon>
    </lineage>
</organism>
<dbReference type="RefSeq" id="WP_306870708.1">
    <property type="nucleotide sequence ID" value="NZ_JAUSRB010000002.1"/>
</dbReference>
<name>A0ABT9RIJ0_9ACTN</name>
<sequence length="209" mass="23146">MIIILAAALWSLPPAQIPKNFLLSERAARTPLSEIEKDEIWWEISDRPGRPLELNPCGRKHATTADRAAARTIVRTDSAPSYSSEQLVIYRNAEAARTAMRKLLADAKRCAAAPYGKPYSWADDGRTRWVVNRTRLADEAALMRLMMYDKLNKEWSPLLSGLVTRKGSALMIYSGDSDALGHPQKQAVKTLRHTAAEMAAKVCALPGVC</sequence>